<keyword evidence="2" id="KW-1185">Reference proteome</keyword>
<dbReference type="Proteomes" id="UP001364695">
    <property type="component" value="Unassembled WGS sequence"/>
</dbReference>
<accession>A0ACC6P1F9</accession>
<proteinExistence type="predicted"/>
<dbReference type="EMBL" id="JAWDIE010000008">
    <property type="protein sequence ID" value="MEJ7138076.1"/>
    <property type="molecule type" value="Genomic_DNA"/>
</dbReference>
<reference evidence="1" key="1">
    <citation type="submission" date="2023-10" db="EMBL/GenBank/DDBJ databases">
        <title>Amphibacter perezi, gen. nov., sp. nov. a novel taxa of the family Comamonadaceae, class Betaproteobacteria isolated from the skin microbiota of Pelophylax perezi from different populations.</title>
        <authorList>
            <person name="Costa S."/>
            <person name="Proenca D.N."/>
            <person name="Lopes I."/>
            <person name="Morais P.V."/>
        </authorList>
    </citation>
    <scope>NUCLEOTIDE SEQUENCE</scope>
    <source>
        <strain evidence="1">SL12-8</strain>
    </source>
</reference>
<organism evidence="1 2">
    <name type="scientific">Amphibiibacter pelophylacis</name>
    <dbReference type="NCBI Taxonomy" id="1799477"/>
    <lineage>
        <taxon>Bacteria</taxon>
        <taxon>Pseudomonadati</taxon>
        <taxon>Pseudomonadota</taxon>
        <taxon>Betaproteobacteria</taxon>
        <taxon>Burkholderiales</taxon>
        <taxon>Sphaerotilaceae</taxon>
        <taxon>Amphibiibacter</taxon>
    </lineage>
</organism>
<sequence>MKRIRIAALSAIAALGAITSAPALAFDMPDLSSLKLSGRIGVTQIRPDVTSSNLTAPSEAGTKSDVKPATSLSGGITLWADDHLAFDVPLALPFKHDVVGAGKVAGVGTIMTVKVLPATVFAQYHFGQKGDMFRPYVGAGPTYAYFFDAQTTPQLSGMNLGRPTTAKVQSKLTGTIQIGGTVNLTEKLYLDAMVAKTFLKTKTTLSTGQSMDVRLDPLTVSLGVGYRF</sequence>
<comment type="caution">
    <text evidence="1">The sequence shown here is derived from an EMBL/GenBank/DDBJ whole genome shotgun (WGS) entry which is preliminary data.</text>
</comment>
<name>A0ACC6P1F9_9BURK</name>
<evidence type="ECO:0000313" key="1">
    <source>
        <dbReference type="EMBL" id="MEJ7138076.1"/>
    </source>
</evidence>
<protein>
    <submittedName>
        <fullName evidence="1">OmpW family outer membrane protein</fullName>
    </submittedName>
</protein>
<evidence type="ECO:0000313" key="2">
    <source>
        <dbReference type="Proteomes" id="UP001364695"/>
    </source>
</evidence>
<gene>
    <name evidence="1" type="ORF">RV045_06485</name>
</gene>